<dbReference type="SMART" id="SM00345">
    <property type="entry name" value="HTH_GNTR"/>
    <property type="match status" value="1"/>
</dbReference>
<evidence type="ECO:0000313" key="6">
    <source>
        <dbReference type="EMBL" id="WOF23373.1"/>
    </source>
</evidence>
<dbReference type="RefSeq" id="WP_317139844.1">
    <property type="nucleotide sequence ID" value="NZ_CP118157.1"/>
</dbReference>
<evidence type="ECO:0000313" key="7">
    <source>
        <dbReference type="Proteomes" id="UP001305498"/>
    </source>
</evidence>
<evidence type="ECO:0000256" key="1">
    <source>
        <dbReference type="ARBA" id="ARBA00023015"/>
    </source>
</evidence>
<evidence type="ECO:0000259" key="5">
    <source>
        <dbReference type="PROSITE" id="PS50949"/>
    </source>
</evidence>
<dbReference type="AlphaFoldDB" id="A0AA97FIK7"/>
<feature type="region of interest" description="Disordered" evidence="4">
    <location>
        <begin position="1"/>
        <end position="22"/>
    </location>
</feature>
<keyword evidence="7" id="KW-1185">Reference proteome</keyword>
<evidence type="ECO:0000256" key="4">
    <source>
        <dbReference type="SAM" id="MobiDB-lite"/>
    </source>
</evidence>
<gene>
    <name evidence="6" type="ORF">N8K70_01480</name>
</gene>
<dbReference type="KEGG" id="mbet:N8K70_01480"/>
<dbReference type="InterPro" id="IPR036390">
    <property type="entry name" value="WH_DNA-bd_sf"/>
</dbReference>
<protein>
    <submittedName>
        <fullName evidence="6">GntR family transcriptional regulator</fullName>
    </submittedName>
</protein>
<dbReference type="EMBL" id="CP118157">
    <property type="protein sequence ID" value="WOF23373.1"/>
    <property type="molecule type" value="Genomic_DNA"/>
</dbReference>
<dbReference type="Gene3D" id="1.10.10.10">
    <property type="entry name" value="Winged helix-like DNA-binding domain superfamily/Winged helix DNA-binding domain"/>
    <property type="match status" value="1"/>
</dbReference>
<dbReference type="GO" id="GO:0003700">
    <property type="term" value="F:DNA-binding transcription factor activity"/>
    <property type="evidence" value="ECO:0007669"/>
    <property type="project" value="InterPro"/>
</dbReference>
<reference evidence="6 7" key="1">
    <citation type="submission" date="2023-02" db="EMBL/GenBank/DDBJ databases">
        <title>Microbacterium betulae sp. nov., isolated from birch wood.</title>
        <authorList>
            <person name="Pasciak M."/>
            <person name="Pawlik K.J."/>
            <person name="Martynowski D."/>
            <person name="Laczmanski L."/>
            <person name="Ciekot J."/>
            <person name="Szponar B."/>
            <person name="Wojcik-Fatla A."/>
            <person name="Mackiewicz B."/>
            <person name="Farian E."/>
            <person name="Cholewa G."/>
            <person name="Cholewa A."/>
            <person name="Dutkiewicz J."/>
        </authorList>
    </citation>
    <scope>NUCLEOTIDE SEQUENCE [LARGE SCALE GENOMIC DNA]</scope>
    <source>
        <strain evidence="6 7">AB</strain>
    </source>
</reference>
<evidence type="ECO:0000256" key="2">
    <source>
        <dbReference type="ARBA" id="ARBA00023125"/>
    </source>
</evidence>
<dbReference type="SUPFAM" id="SSF46785">
    <property type="entry name" value="Winged helix' DNA-binding domain"/>
    <property type="match status" value="1"/>
</dbReference>
<dbReference type="InterPro" id="IPR008920">
    <property type="entry name" value="TF_FadR/GntR_C"/>
</dbReference>
<keyword evidence="2" id="KW-0238">DNA-binding</keyword>
<dbReference type="Pfam" id="PF07729">
    <property type="entry name" value="FCD"/>
    <property type="match status" value="1"/>
</dbReference>
<dbReference type="InterPro" id="IPR011711">
    <property type="entry name" value="GntR_C"/>
</dbReference>
<dbReference type="Proteomes" id="UP001305498">
    <property type="component" value="Chromosome"/>
</dbReference>
<dbReference type="Pfam" id="PF00392">
    <property type="entry name" value="GntR"/>
    <property type="match status" value="1"/>
</dbReference>
<feature type="compositionally biased region" description="Basic and acidic residues" evidence="4">
    <location>
        <begin position="12"/>
        <end position="21"/>
    </location>
</feature>
<dbReference type="InterPro" id="IPR036388">
    <property type="entry name" value="WH-like_DNA-bd_sf"/>
</dbReference>
<dbReference type="Gene3D" id="1.20.120.530">
    <property type="entry name" value="GntR ligand-binding domain-like"/>
    <property type="match status" value="1"/>
</dbReference>
<feature type="domain" description="HTH gntR-type" evidence="5">
    <location>
        <begin position="32"/>
        <end position="99"/>
    </location>
</feature>
<evidence type="ECO:0000256" key="3">
    <source>
        <dbReference type="ARBA" id="ARBA00023163"/>
    </source>
</evidence>
<accession>A0AA97FIK7</accession>
<proteinExistence type="predicted"/>
<sequence>MTNDPGAGASRARKDAAERTADATASLHLTRTSAAEHVAELLTRRILDGTLRAGERLTESAFTSSLGYSRNSVREGIRLLEQSRLVRYEMHRGAVVATPSLDELDDLYRARTHLEGAAVVAPASAESGARLRAAFATLAEAAHSGGPRDLVAADMAFHAEIVAMLGSRRIDAFYRTITTEMGYYLLLLSYTDDEHRRADELVVPQHRALLEAIASGDASRARATVLDHLRENHERIREILADAADA</sequence>
<dbReference type="SUPFAM" id="SSF48008">
    <property type="entry name" value="GntR ligand-binding domain-like"/>
    <property type="match status" value="1"/>
</dbReference>
<name>A0AA97FIK7_9MICO</name>
<dbReference type="GO" id="GO:0003677">
    <property type="term" value="F:DNA binding"/>
    <property type="evidence" value="ECO:0007669"/>
    <property type="project" value="UniProtKB-KW"/>
</dbReference>
<dbReference type="PANTHER" id="PTHR43537:SF45">
    <property type="entry name" value="GNTR FAMILY REGULATORY PROTEIN"/>
    <property type="match status" value="1"/>
</dbReference>
<organism evidence="6 7">
    <name type="scientific">Microbacterium betulae</name>
    <dbReference type="NCBI Taxonomy" id="2981139"/>
    <lineage>
        <taxon>Bacteria</taxon>
        <taxon>Bacillati</taxon>
        <taxon>Actinomycetota</taxon>
        <taxon>Actinomycetes</taxon>
        <taxon>Micrococcales</taxon>
        <taxon>Microbacteriaceae</taxon>
        <taxon>Microbacterium</taxon>
    </lineage>
</organism>
<dbReference type="PROSITE" id="PS50949">
    <property type="entry name" value="HTH_GNTR"/>
    <property type="match status" value="1"/>
</dbReference>
<dbReference type="InterPro" id="IPR000524">
    <property type="entry name" value="Tscrpt_reg_HTH_GntR"/>
</dbReference>
<keyword evidence="3" id="KW-0804">Transcription</keyword>
<dbReference type="SMART" id="SM00895">
    <property type="entry name" value="FCD"/>
    <property type="match status" value="1"/>
</dbReference>
<dbReference type="PANTHER" id="PTHR43537">
    <property type="entry name" value="TRANSCRIPTIONAL REGULATOR, GNTR FAMILY"/>
    <property type="match status" value="1"/>
</dbReference>
<keyword evidence="1" id="KW-0805">Transcription regulation</keyword>